<reference evidence="2 3" key="1">
    <citation type="journal article" date="2020" name="ISME J.">
        <title>Uncovering the hidden diversity of litter-decomposition mechanisms in mushroom-forming fungi.</title>
        <authorList>
            <person name="Floudas D."/>
            <person name="Bentzer J."/>
            <person name="Ahren D."/>
            <person name="Johansson T."/>
            <person name="Persson P."/>
            <person name="Tunlid A."/>
        </authorList>
    </citation>
    <scope>NUCLEOTIDE SEQUENCE [LARGE SCALE GENOMIC DNA]</scope>
    <source>
        <strain evidence="2 3">CBS 291.85</strain>
    </source>
</reference>
<feature type="compositionally biased region" description="Polar residues" evidence="1">
    <location>
        <begin position="14"/>
        <end position="44"/>
    </location>
</feature>
<comment type="caution">
    <text evidence="2">The sequence shown here is derived from an EMBL/GenBank/DDBJ whole genome shotgun (WGS) entry which is preliminary data.</text>
</comment>
<name>A0A8H5ESG7_9AGAR</name>
<proteinExistence type="predicted"/>
<dbReference type="Proteomes" id="UP000559256">
    <property type="component" value="Unassembled WGS sequence"/>
</dbReference>
<evidence type="ECO:0000256" key="1">
    <source>
        <dbReference type="SAM" id="MobiDB-lite"/>
    </source>
</evidence>
<dbReference type="EMBL" id="JAACJM010000588">
    <property type="protein sequence ID" value="KAF5310408.1"/>
    <property type="molecule type" value="Genomic_DNA"/>
</dbReference>
<protein>
    <submittedName>
        <fullName evidence="2">Uncharacterized protein</fullName>
    </submittedName>
</protein>
<evidence type="ECO:0000313" key="3">
    <source>
        <dbReference type="Proteomes" id="UP000559256"/>
    </source>
</evidence>
<organism evidence="2 3">
    <name type="scientific">Tetrapyrgos nigripes</name>
    <dbReference type="NCBI Taxonomy" id="182062"/>
    <lineage>
        <taxon>Eukaryota</taxon>
        <taxon>Fungi</taxon>
        <taxon>Dikarya</taxon>
        <taxon>Basidiomycota</taxon>
        <taxon>Agaricomycotina</taxon>
        <taxon>Agaricomycetes</taxon>
        <taxon>Agaricomycetidae</taxon>
        <taxon>Agaricales</taxon>
        <taxon>Marasmiineae</taxon>
        <taxon>Marasmiaceae</taxon>
        <taxon>Tetrapyrgos</taxon>
    </lineage>
</organism>
<keyword evidence="3" id="KW-1185">Reference proteome</keyword>
<sequence>MTSARGGGGGNISGLRNQKPSDNPSAPQPSTSNEKHASGSSQINVLFDSNTRINWAAEDTIDSENESDIDEEAELDDLNNKILQKQLVWIAVK</sequence>
<feature type="compositionally biased region" description="Gly residues" evidence="1">
    <location>
        <begin position="1"/>
        <end position="12"/>
    </location>
</feature>
<accession>A0A8H5ESG7</accession>
<evidence type="ECO:0000313" key="2">
    <source>
        <dbReference type="EMBL" id="KAF5310408.1"/>
    </source>
</evidence>
<feature type="region of interest" description="Disordered" evidence="1">
    <location>
        <begin position="1"/>
        <end position="44"/>
    </location>
</feature>
<dbReference type="AlphaFoldDB" id="A0A8H5ESG7"/>
<gene>
    <name evidence="2" type="ORF">D9758_018994</name>
</gene>